<reference evidence="1 2" key="1">
    <citation type="submission" date="2023-07" db="EMBL/GenBank/DDBJ databases">
        <title>Sequencing the genomes of 1000 actinobacteria strains.</title>
        <authorList>
            <person name="Klenk H.-P."/>
        </authorList>
    </citation>
    <scope>NUCLEOTIDE SEQUENCE [LARGE SCALE GENOMIC DNA]</scope>
    <source>
        <strain evidence="1 2">DSM 44710</strain>
    </source>
</reference>
<name>A0ABT9N740_9ACTN</name>
<comment type="caution">
    <text evidence="1">The sequence shown here is derived from an EMBL/GenBank/DDBJ whole genome shotgun (WGS) entry which is preliminary data.</text>
</comment>
<keyword evidence="2" id="KW-1185">Reference proteome</keyword>
<organism evidence="1 2">
    <name type="scientific">Catenuloplanes nepalensis</name>
    <dbReference type="NCBI Taxonomy" id="587533"/>
    <lineage>
        <taxon>Bacteria</taxon>
        <taxon>Bacillati</taxon>
        <taxon>Actinomycetota</taxon>
        <taxon>Actinomycetes</taxon>
        <taxon>Micromonosporales</taxon>
        <taxon>Micromonosporaceae</taxon>
        <taxon>Catenuloplanes</taxon>
    </lineage>
</organism>
<evidence type="ECO:0000313" key="2">
    <source>
        <dbReference type="Proteomes" id="UP001240984"/>
    </source>
</evidence>
<dbReference type="RefSeq" id="WP_306838158.1">
    <property type="nucleotide sequence ID" value="NZ_JAUSRA010000001.1"/>
</dbReference>
<protein>
    <submittedName>
        <fullName evidence="1">Uncharacterized protein</fullName>
    </submittedName>
</protein>
<proteinExistence type="predicted"/>
<gene>
    <name evidence="1" type="ORF">J2S43_007865</name>
</gene>
<sequence>MLLLIVGFGVIGALTGGSNEPDGSAPATADGGSAAGPTAQEVIDAFERAGLAVSNPRDNSSGCGELGCKERITTDAITVLSFDDAAAAAKYVEAAGTEAYRSGGIVLSYAAARTPAEDRPKYEDALKKM</sequence>
<accession>A0ABT9N740</accession>
<dbReference type="Proteomes" id="UP001240984">
    <property type="component" value="Unassembled WGS sequence"/>
</dbReference>
<dbReference type="EMBL" id="JAUSRA010000001">
    <property type="protein sequence ID" value="MDP9799353.1"/>
    <property type="molecule type" value="Genomic_DNA"/>
</dbReference>
<evidence type="ECO:0000313" key="1">
    <source>
        <dbReference type="EMBL" id="MDP9799353.1"/>
    </source>
</evidence>